<dbReference type="SUPFAM" id="SSF82199">
    <property type="entry name" value="SET domain"/>
    <property type="match status" value="1"/>
</dbReference>
<dbReference type="Proteomes" id="UP001276659">
    <property type="component" value="Unassembled WGS sequence"/>
</dbReference>
<dbReference type="Gene3D" id="2.170.270.10">
    <property type="entry name" value="SET domain"/>
    <property type="match status" value="1"/>
</dbReference>
<accession>A0AAE0DMT3</accession>
<sequence length="106" mass="12293">MDPYFELFAEISGAVEVRPSPGKGKGTFAKQFIPKATRLISERPILRMSSNDFNDENLKNMVNNLPTMERCEFEDLYFPICQPEEALRQKYIVDHFFLSILKEATK</sequence>
<organism evidence="1 2">
    <name type="scientific">Lepraria neglecta</name>
    <dbReference type="NCBI Taxonomy" id="209136"/>
    <lineage>
        <taxon>Eukaryota</taxon>
        <taxon>Fungi</taxon>
        <taxon>Dikarya</taxon>
        <taxon>Ascomycota</taxon>
        <taxon>Pezizomycotina</taxon>
        <taxon>Lecanoromycetes</taxon>
        <taxon>OSLEUM clade</taxon>
        <taxon>Lecanoromycetidae</taxon>
        <taxon>Lecanorales</taxon>
        <taxon>Lecanorineae</taxon>
        <taxon>Stereocaulaceae</taxon>
        <taxon>Lepraria</taxon>
    </lineage>
</organism>
<keyword evidence="2" id="KW-1185">Reference proteome</keyword>
<evidence type="ECO:0000313" key="2">
    <source>
        <dbReference type="Proteomes" id="UP001276659"/>
    </source>
</evidence>
<dbReference type="EMBL" id="JASNWA010000004">
    <property type="protein sequence ID" value="KAK3175859.1"/>
    <property type="molecule type" value="Genomic_DNA"/>
</dbReference>
<dbReference type="AlphaFoldDB" id="A0AAE0DMT3"/>
<reference evidence="1" key="1">
    <citation type="submission" date="2022-11" db="EMBL/GenBank/DDBJ databases">
        <title>Chromosomal genome sequence assembly and mating type (MAT) locus characterization of the leprose asexual lichenized fungus Lepraria neglecta (Nyl.) Erichsen.</title>
        <authorList>
            <person name="Allen J.L."/>
            <person name="Pfeffer B."/>
        </authorList>
    </citation>
    <scope>NUCLEOTIDE SEQUENCE</scope>
    <source>
        <strain evidence="1">Allen 5258</strain>
    </source>
</reference>
<gene>
    <name evidence="1" type="ORF">OEA41_007181</name>
</gene>
<evidence type="ECO:0000313" key="1">
    <source>
        <dbReference type="EMBL" id="KAK3175859.1"/>
    </source>
</evidence>
<comment type="caution">
    <text evidence="1">The sequence shown here is derived from an EMBL/GenBank/DDBJ whole genome shotgun (WGS) entry which is preliminary data.</text>
</comment>
<dbReference type="InterPro" id="IPR046341">
    <property type="entry name" value="SET_dom_sf"/>
</dbReference>
<name>A0AAE0DMT3_9LECA</name>
<protein>
    <submittedName>
        <fullName evidence="1">Uncharacterized protein</fullName>
    </submittedName>
</protein>
<proteinExistence type="predicted"/>